<evidence type="ECO:0000313" key="2">
    <source>
        <dbReference type="EMBL" id="SCC60158.1"/>
    </source>
</evidence>
<proteinExistence type="predicted"/>
<dbReference type="OrthoDB" id="663619at2"/>
<dbReference type="AlphaFoldDB" id="A0A1C4FW50"/>
<keyword evidence="1" id="KW-0812">Transmembrane</keyword>
<evidence type="ECO:0000256" key="1">
    <source>
        <dbReference type="SAM" id="Phobius"/>
    </source>
</evidence>
<dbReference type="EMBL" id="FMAR01000017">
    <property type="protein sequence ID" value="SCC60158.1"/>
    <property type="molecule type" value="Genomic_DNA"/>
</dbReference>
<dbReference type="Proteomes" id="UP000242818">
    <property type="component" value="Unassembled WGS sequence"/>
</dbReference>
<keyword evidence="3" id="KW-1185">Reference proteome</keyword>
<evidence type="ECO:0000313" key="3">
    <source>
        <dbReference type="Proteomes" id="UP000242818"/>
    </source>
</evidence>
<feature type="transmembrane region" description="Helical" evidence="1">
    <location>
        <begin position="32"/>
        <end position="54"/>
    </location>
</feature>
<feature type="transmembrane region" description="Helical" evidence="1">
    <location>
        <begin position="98"/>
        <end position="122"/>
    </location>
</feature>
<keyword evidence="1" id="KW-0472">Membrane</keyword>
<keyword evidence="1" id="KW-1133">Transmembrane helix</keyword>
<sequence>MITITILSFCFLAAVSMKIKHYQDRSLTEVLWYIHLFLGIISALCVILFFNGYVLRGIYTGRVFLSLYAGSGMILYSLSTEKGTARKAYLAMFYSIPFILLGGLLLPPLRLFTVVASIWLLVDGEFKRYPIDNDYTLQTCSTAVINARYPTYSLVQGKYWLFEKVTDDVIAPYLMPSDIKTKRINADSIQLHIYTDQQQLDTVIVVE</sequence>
<reference evidence="2 3" key="1">
    <citation type="submission" date="2016-08" db="EMBL/GenBank/DDBJ databases">
        <authorList>
            <person name="Seilhamer J.J."/>
        </authorList>
    </citation>
    <scope>NUCLEOTIDE SEQUENCE [LARGE SCALE GENOMIC DNA]</scope>
    <source>
        <strain evidence="2 3">A37T2</strain>
    </source>
</reference>
<accession>A0A1C4FW50</accession>
<feature type="transmembrane region" description="Helical" evidence="1">
    <location>
        <begin position="61"/>
        <end position="78"/>
    </location>
</feature>
<organism evidence="2 3">
    <name type="scientific">Chitinophaga costaii</name>
    <dbReference type="NCBI Taxonomy" id="1335309"/>
    <lineage>
        <taxon>Bacteria</taxon>
        <taxon>Pseudomonadati</taxon>
        <taxon>Bacteroidota</taxon>
        <taxon>Chitinophagia</taxon>
        <taxon>Chitinophagales</taxon>
        <taxon>Chitinophagaceae</taxon>
        <taxon>Chitinophaga</taxon>
    </lineage>
</organism>
<dbReference type="RefSeq" id="WP_123891737.1">
    <property type="nucleotide sequence ID" value="NZ_FMAR01000017.1"/>
</dbReference>
<protein>
    <submittedName>
        <fullName evidence="2">Uncharacterized protein</fullName>
    </submittedName>
</protein>
<name>A0A1C4FW50_9BACT</name>
<gene>
    <name evidence="2" type="ORF">GA0116948_11788</name>
</gene>